<evidence type="ECO:0000256" key="2">
    <source>
        <dbReference type="ARBA" id="ARBA00023015"/>
    </source>
</evidence>
<name>A0ABR8XSI2_9BACL</name>
<evidence type="ECO:0000259" key="6">
    <source>
        <dbReference type="Pfam" id="PF04542"/>
    </source>
</evidence>
<dbReference type="Proteomes" id="UP000600565">
    <property type="component" value="Unassembled WGS sequence"/>
</dbReference>
<dbReference type="InterPro" id="IPR013324">
    <property type="entry name" value="RNA_pol_sigma_r3/r4-like"/>
</dbReference>
<dbReference type="InterPro" id="IPR013249">
    <property type="entry name" value="RNA_pol_sigma70_r4_t2"/>
</dbReference>
<dbReference type="Pfam" id="PF04542">
    <property type="entry name" value="Sigma70_r2"/>
    <property type="match status" value="1"/>
</dbReference>
<dbReference type="Pfam" id="PF08281">
    <property type="entry name" value="Sigma70_r4_2"/>
    <property type="match status" value="1"/>
</dbReference>
<dbReference type="RefSeq" id="WP_191705401.1">
    <property type="nucleotide sequence ID" value="NZ_JACSPW010000026.1"/>
</dbReference>
<evidence type="ECO:0000256" key="4">
    <source>
        <dbReference type="ARBA" id="ARBA00023125"/>
    </source>
</evidence>
<dbReference type="SUPFAM" id="SSF88946">
    <property type="entry name" value="Sigma2 domain of RNA polymerase sigma factors"/>
    <property type="match status" value="1"/>
</dbReference>
<evidence type="ECO:0000259" key="7">
    <source>
        <dbReference type="Pfam" id="PF08281"/>
    </source>
</evidence>
<dbReference type="Gene3D" id="1.10.10.10">
    <property type="entry name" value="Winged helix-like DNA-binding domain superfamily/Winged helix DNA-binding domain"/>
    <property type="match status" value="1"/>
</dbReference>
<keyword evidence="2" id="KW-0805">Transcription regulation</keyword>
<reference evidence="8 9" key="1">
    <citation type="submission" date="2020-08" db="EMBL/GenBank/DDBJ databases">
        <title>A Genomic Blueprint of the Chicken Gut Microbiome.</title>
        <authorList>
            <person name="Gilroy R."/>
            <person name="Ravi A."/>
            <person name="Getino M."/>
            <person name="Pursley I."/>
            <person name="Horton D.L."/>
            <person name="Alikhan N.-F."/>
            <person name="Baker D."/>
            <person name="Gharbi K."/>
            <person name="Hall N."/>
            <person name="Watson M."/>
            <person name="Adriaenssens E.M."/>
            <person name="Foster-Nyarko E."/>
            <person name="Jarju S."/>
            <person name="Secka A."/>
            <person name="Antonio M."/>
            <person name="Oren A."/>
            <person name="Chaudhuri R."/>
            <person name="La Ragione R.M."/>
            <person name="Hildebrand F."/>
            <person name="Pallen M.J."/>
        </authorList>
    </citation>
    <scope>NUCLEOTIDE SEQUENCE [LARGE SCALE GENOMIC DNA]</scope>
    <source>
        <strain evidence="8 9">Sa1YVA6</strain>
    </source>
</reference>
<feature type="domain" description="RNA polymerase sigma factor 70 region 4 type 2" evidence="7">
    <location>
        <begin position="109"/>
        <end position="161"/>
    </location>
</feature>
<dbReference type="InterPro" id="IPR013325">
    <property type="entry name" value="RNA_pol_sigma_r2"/>
</dbReference>
<dbReference type="InterPro" id="IPR036388">
    <property type="entry name" value="WH-like_DNA-bd_sf"/>
</dbReference>
<comment type="caution">
    <text evidence="8">The sequence shown here is derived from an EMBL/GenBank/DDBJ whole genome shotgun (WGS) entry which is preliminary data.</text>
</comment>
<organism evidence="8 9">
    <name type="scientific">Solibacillus merdavium</name>
    <dbReference type="NCBI Taxonomy" id="2762218"/>
    <lineage>
        <taxon>Bacteria</taxon>
        <taxon>Bacillati</taxon>
        <taxon>Bacillota</taxon>
        <taxon>Bacilli</taxon>
        <taxon>Bacillales</taxon>
        <taxon>Caryophanaceae</taxon>
        <taxon>Solibacillus</taxon>
    </lineage>
</organism>
<sequence>MEKEDALEYIVHQYLPLIKGISLKILSPLQNDGLIDECVNDTFLSIWNHASKFKGDTTNFKYWIASIAKFKAIDYYRKTVKNTVVPTEDIELVQSDVVAEQIISSENKREILAYIHTLDPLDQKIIIMRLFLGMKSDEISEKLGISKSAIDSRLSRGKKKLKHYAINLIGGNFN</sequence>
<dbReference type="InterPro" id="IPR007627">
    <property type="entry name" value="RNA_pol_sigma70_r2"/>
</dbReference>
<feature type="domain" description="RNA polymerase sigma-70 region 2" evidence="6">
    <location>
        <begin position="11"/>
        <end position="79"/>
    </location>
</feature>
<dbReference type="EMBL" id="JACSPW010000026">
    <property type="protein sequence ID" value="MBD8034900.1"/>
    <property type="molecule type" value="Genomic_DNA"/>
</dbReference>
<keyword evidence="3" id="KW-0731">Sigma factor</keyword>
<dbReference type="InterPro" id="IPR014284">
    <property type="entry name" value="RNA_pol_sigma-70_dom"/>
</dbReference>
<keyword evidence="9" id="KW-1185">Reference proteome</keyword>
<gene>
    <name evidence="8" type="ORF">H9632_17710</name>
</gene>
<accession>A0ABR8XSI2</accession>
<dbReference type="CDD" id="cd06171">
    <property type="entry name" value="Sigma70_r4"/>
    <property type="match status" value="1"/>
</dbReference>
<evidence type="ECO:0000313" key="9">
    <source>
        <dbReference type="Proteomes" id="UP000600565"/>
    </source>
</evidence>
<dbReference type="InterPro" id="IPR039425">
    <property type="entry name" value="RNA_pol_sigma-70-like"/>
</dbReference>
<comment type="similarity">
    <text evidence="1">Belongs to the sigma-70 factor family. ECF subfamily.</text>
</comment>
<dbReference type="PANTHER" id="PTHR43133:SF8">
    <property type="entry name" value="RNA POLYMERASE SIGMA FACTOR HI_1459-RELATED"/>
    <property type="match status" value="1"/>
</dbReference>
<evidence type="ECO:0000256" key="3">
    <source>
        <dbReference type="ARBA" id="ARBA00023082"/>
    </source>
</evidence>
<keyword evidence="5" id="KW-0804">Transcription</keyword>
<dbReference type="SUPFAM" id="SSF88659">
    <property type="entry name" value="Sigma3 and sigma4 domains of RNA polymerase sigma factors"/>
    <property type="match status" value="1"/>
</dbReference>
<dbReference type="NCBIfam" id="TIGR02937">
    <property type="entry name" value="sigma70-ECF"/>
    <property type="match status" value="1"/>
</dbReference>
<dbReference type="PANTHER" id="PTHR43133">
    <property type="entry name" value="RNA POLYMERASE ECF-TYPE SIGMA FACTO"/>
    <property type="match status" value="1"/>
</dbReference>
<keyword evidence="4" id="KW-0238">DNA-binding</keyword>
<evidence type="ECO:0000256" key="5">
    <source>
        <dbReference type="ARBA" id="ARBA00023163"/>
    </source>
</evidence>
<proteinExistence type="inferred from homology"/>
<evidence type="ECO:0000313" key="8">
    <source>
        <dbReference type="EMBL" id="MBD8034900.1"/>
    </source>
</evidence>
<dbReference type="Gene3D" id="1.10.1740.10">
    <property type="match status" value="1"/>
</dbReference>
<protein>
    <submittedName>
        <fullName evidence="8">Sigma-70 family RNA polymerase sigma factor</fullName>
    </submittedName>
</protein>
<evidence type="ECO:0000256" key="1">
    <source>
        <dbReference type="ARBA" id="ARBA00010641"/>
    </source>
</evidence>